<dbReference type="InterPro" id="IPR058792">
    <property type="entry name" value="Beta-barrel_RND_2"/>
</dbReference>
<feature type="transmembrane region" description="Helical" evidence="3">
    <location>
        <begin position="45"/>
        <end position="67"/>
    </location>
</feature>
<dbReference type="Gene3D" id="2.40.30.170">
    <property type="match status" value="1"/>
</dbReference>
<feature type="domain" description="Multidrug resistance protein MdtA-like barrel-sandwich hybrid" evidence="5">
    <location>
        <begin position="108"/>
        <end position="244"/>
    </location>
</feature>
<dbReference type="SUPFAM" id="SSF111369">
    <property type="entry name" value="HlyD-like secretion proteins"/>
    <property type="match status" value="1"/>
</dbReference>
<keyword evidence="3" id="KW-0472">Membrane</keyword>
<accession>A0A846N0V0</accession>
<dbReference type="Gene3D" id="1.10.287.470">
    <property type="entry name" value="Helix hairpin bin"/>
    <property type="match status" value="1"/>
</dbReference>
<feature type="region of interest" description="Disordered" evidence="2">
    <location>
        <begin position="1"/>
        <end position="32"/>
    </location>
</feature>
<dbReference type="Pfam" id="PF25917">
    <property type="entry name" value="BSH_RND"/>
    <property type="match status" value="1"/>
</dbReference>
<dbReference type="Gene3D" id="2.40.420.20">
    <property type="match status" value="1"/>
</dbReference>
<proteinExistence type="inferred from homology"/>
<evidence type="ECO:0000313" key="7">
    <source>
        <dbReference type="EMBL" id="NIK89538.1"/>
    </source>
</evidence>
<dbReference type="InterPro" id="IPR006143">
    <property type="entry name" value="RND_pump_MFP"/>
</dbReference>
<dbReference type="RefSeq" id="WP_167083618.1">
    <property type="nucleotide sequence ID" value="NZ_BAAADC010000001.1"/>
</dbReference>
<dbReference type="EMBL" id="JAASRM010000001">
    <property type="protein sequence ID" value="NIK89538.1"/>
    <property type="molecule type" value="Genomic_DNA"/>
</dbReference>
<dbReference type="InterPro" id="IPR058625">
    <property type="entry name" value="MdtA-like_BSH"/>
</dbReference>
<dbReference type="GO" id="GO:1990281">
    <property type="term" value="C:efflux pump complex"/>
    <property type="evidence" value="ECO:0007669"/>
    <property type="project" value="TreeGrafter"/>
</dbReference>
<dbReference type="InterPro" id="IPR058624">
    <property type="entry name" value="MdtA-like_HH"/>
</dbReference>
<evidence type="ECO:0000256" key="1">
    <source>
        <dbReference type="ARBA" id="ARBA00009477"/>
    </source>
</evidence>
<keyword evidence="8" id="KW-1185">Reference proteome</keyword>
<evidence type="ECO:0000256" key="3">
    <source>
        <dbReference type="SAM" id="Phobius"/>
    </source>
</evidence>
<sequence>MPDSQNFTFETEMADPAAPKHNPNGLSESQNDVLRYTPPKHLKRIGIGAGALALVVVGIGLAGRMVAASKVQDWTADQAIPVVKLIAPAGPSAGHDLVLPGSLQAYNNAPIFAQVAGTILKWHVDIGAKVKSGDVLAEIDPRSYRAALDQARGQLARDTASLANAKDNLQRYQSLAKQNAISSQQLQNQESTVESNAGVVAADRAAVEAASINLGYTRIVAPFDGVVTSRSVDIGNFVAAGNASGTPLFTVSDQNRLRLYVRVPQGYSAQVVPGTKASFTVPEYPGRSFTATVGASASAVDSSSGSVLVQLLADNSEKLLKPGSYAQVRFAFTAPAVSAEIPSSALIFRNGGMAVAAVGPKNKVVFRPVEILRDNGATVQLASSFERGERIIDNPPDSLGQGDEVRVASKAAGRN</sequence>
<keyword evidence="3" id="KW-0812">Transmembrane</keyword>
<gene>
    <name evidence="7" type="ORF">FHS83_002856</name>
</gene>
<dbReference type="PANTHER" id="PTHR30469">
    <property type="entry name" value="MULTIDRUG RESISTANCE PROTEIN MDTA"/>
    <property type="match status" value="1"/>
</dbReference>
<feature type="domain" description="Multidrug resistance protein MdtA-like alpha-helical hairpin" evidence="4">
    <location>
        <begin position="148"/>
        <end position="217"/>
    </location>
</feature>
<evidence type="ECO:0000259" key="6">
    <source>
        <dbReference type="Pfam" id="PF25954"/>
    </source>
</evidence>
<keyword evidence="3" id="KW-1133">Transmembrane helix</keyword>
<dbReference type="PANTHER" id="PTHR30469:SF37">
    <property type="entry name" value="RAGD PROTEIN"/>
    <property type="match status" value="1"/>
</dbReference>
<evidence type="ECO:0000259" key="4">
    <source>
        <dbReference type="Pfam" id="PF25876"/>
    </source>
</evidence>
<dbReference type="GO" id="GO:0015562">
    <property type="term" value="F:efflux transmembrane transporter activity"/>
    <property type="evidence" value="ECO:0007669"/>
    <property type="project" value="TreeGrafter"/>
</dbReference>
<evidence type="ECO:0000256" key="2">
    <source>
        <dbReference type="SAM" id="MobiDB-lite"/>
    </source>
</evidence>
<dbReference type="NCBIfam" id="TIGR01730">
    <property type="entry name" value="RND_mfp"/>
    <property type="match status" value="1"/>
</dbReference>
<dbReference type="Proteomes" id="UP000570514">
    <property type="component" value="Unassembled WGS sequence"/>
</dbReference>
<reference evidence="7 8" key="1">
    <citation type="submission" date="2020-03" db="EMBL/GenBank/DDBJ databases">
        <title>Genomic Encyclopedia of Type Strains, Phase IV (KMG-IV): sequencing the most valuable type-strain genomes for metagenomic binning, comparative biology and taxonomic classification.</title>
        <authorList>
            <person name="Goeker M."/>
        </authorList>
    </citation>
    <scope>NUCLEOTIDE SEQUENCE [LARGE SCALE GENOMIC DNA]</scope>
    <source>
        <strain evidence="7 8">DSM 19867</strain>
    </source>
</reference>
<dbReference type="FunFam" id="2.40.30.170:FF:000010">
    <property type="entry name" value="Efflux RND transporter periplasmic adaptor subunit"/>
    <property type="match status" value="1"/>
</dbReference>
<evidence type="ECO:0000313" key="8">
    <source>
        <dbReference type="Proteomes" id="UP000570514"/>
    </source>
</evidence>
<organism evidence="7 8">
    <name type="scientific">Rhizomicrobium palustre</name>
    <dbReference type="NCBI Taxonomy" id="189966"/>
    <lineage>
        <taxon>Bacteria</taxon>
        <taxon>Pseudomonadati</taxon>
        <taxon>Pseudomonadota</taxon>
        <taxon>Alphaproteobacteria</taxon>
        <taxon>Micropepsales</taxon>
        <taxon>Micropepsaceae</taxon>
        <taxon>Rhizomicrobium</taxon>
    </lineage>
</organism>
<dbReference type="Pfam" id="PF25954">
    <property type="entry name" value="Beta-barrel_RND_2"/>
    <property type="match status" value="1"/>
</dbReference>
<name>A0A846N0V0_9PROT</name>
<protein>
    <submittedName>
        <fullName evidence="7">RND family efflux transporter MFP subunit</fullName>
    </submittedName>
</protein>
<evidence type="ECO:0000259" key="5">
    <source>
        <dbReference type="Pfam" id="PF25917"/>
    </source>
</evidence>
<dbReference type="Gene3D" id="2.40.50.100">
    <property type="match status" value="1"/>
</dbReference>
<dbReference type="Pfam" id="PF25876">
    <property type="entry name" value="HH_MFP_RND"/>
    <property type="match status" value="1"/>
</dbReference>
<dbReference type="AlphaFoldDB" id="A0A846N0V0"/>
<feature type="domain" description="CusB-like beta-barrel" evidence="6">
    <location>
        <begin position="261"/>
        <end position="331"/>
    </location>
</feature>
<comment type="similarity">
    <text evidence="1">Belongs to the membrane fusion protein (MFP) (TC 8.A.1) family.</text>
</comment>
<comment type="caution">
    <text evidence="7">The sequence shown here is derived from an EMBL/GenBank/DDBJ whole genome shotgun (WGS) entry which is preliminary data.</text>
</comment>